<dbReference type="PRINTS" id="PR00081">
    <property type="entry name" value="GDHRDH"/>
</dbReference>
<evidence type="ECO:0000313" key="5">
    <source>
        <dbReference type="Proteomes" id="UP000188929"/>
    </source>
</evidence>
<evidence type="ECO:0000313" key="4">
    <source>
        <dbReference type="EMBL" id="ONH24661.1"/>
    </source>
</evidence>
<dbReference type="STRING" id="1834516.BL253_29820"/>
<feature type="domain" description="Ketoreductase" evidence="3">
    <location>
        <begin position="12"/>
        <end position="191"/>
    </location>
</feature>
<dbReference type="InterPro" id="IPR036291">
    <property type="entry name" value="NAD(P)-bd_dom_sf"/>
</dbReference>
<dbReference type="InterPro" id="IPR050259">
    <property type="entry name" value="SDR"/>
</dbReference>
<keyword evidence="2" id="KW-0560">Oxidoreductase</keyword>
<dbReference type="PROSITE" id="PS00061">
    <property type="entry name" value="ADH_SHORT"/>
    <property type="match status" value="1"/>
</dbReference>
<dbReference type="SUPFAM" id="SSF51735">
    <property type="entry name" value="NAD(P)-binding Rossmann-fold domains"/>
    <property type="match status" value="1"/>
</dbReference>
<dbReference type="SMART" id="SM00822">
    <property type="entry name" value="PKS_KR"/>
    <property type="match status" value="1"/>
</dbReference>
<name>A0A1V2I2V1_9ACTN</name>
<dbReference type="GO" id="GO:0016491">
    <property type="term" value="F:oxidoreductase activity"/>
    <property type="evidence" value="ECO:0007669"/>
    <property type="project" value="UniProtKB-KW"/>
</dbReference>
<dbReference type="FunFam" id="3.40.50.720:FF:000084">
    <property type="entry name" value="Short-chain dehydrogenase reductase"/>
    <property type="match status" value="1"/>
</dbReference>
<comment type="caution">
    <text evidence="4">The sequence shown here is derived from an EMBL/GenBank/DDBJ whole genome shotgun (WGS) entry which is preliminary data.</text>
</comment>
<dbReference type="PANTHER" id="PTHR42879">
    <property type="entry name" value="3-OXOACYL-(ACYL-CARRIER-PROTEIN) REDUCTASE"/>
    <property type="match status" value="1"/>
</dbReference>
<dbReference type="GO" id="GO:0032787">
    <property type="term" value="P:monocarboxylic acid metabolic process"/>
    <property type="evidence" value="ECO:0007669"/>
    <property type="project" value="UniProtKB-ARBA"/>
</dbReference>
<organism evidence="4 5">
    <name type="scientific">Pseudofrankia asymbiotica</name>
    <dbReference type="NCBI Taxonomy" id="1834516"/>
    <lineage>
        <taxon>Bacteria</taxon>
        <taxon>Bacillati</taxon>
        <taxon>Actinomycetota</taxon>
        <taxon>Actinomycetes</taxon>
        <taxon>Frankiales</taxon>
        <taxon>Frankiaceae</taxon>
        <taxon>Pseudofrankia</taxon>
    </lineage>
</organism>
<dbReference type="EMBL" id="MOMC01000069">
    <property type="protein sequence ID" value="ONH24661.1"/>
    <property type="molecule type" value="Genomic_DNA"/>
</dbReference>
<protein>
    <submittedName>
        <fullName evidence="4">Short-chain dehydrogenase</fullName>
    </submittedName>
</protein>
<dbReference type="Pfam" id="PF13561">
    <property type="entry name" value="adh_short_C2"/>
    <property type="match status" value="1"/>
</dbReference>
<dbReference type="OrthoDB" id="9804774at2"/>
<dbReference type="NCBIfam" id="NF009466">
    <property type="entry name" value="PRK12826.1-2"/>
    <property type="match status" value="1"/>
</dbReference>
<dbReference type="InterPro" id="IPR002347">
    <property type="entry name" value="SDR_fam"/>
</dbReference>
<sequence>MTVAPSDSLAGKVAIVTGGGSGIGRGCALRLAADGARIGVFDLDPGNAKAVADEIAAAGGEAHPVTVDVTSREQIDAGVAEIRSLYGPATILVTSAGREGFRRFLDITAEQWQALIDVNLTGTFHSCQAVVPDMIEARWGRIVTISSSSAQGGQQLMTHYSASKGGVITFTKSLALELGEFGITVNTIPPGFIITPMTERNAAKGRLGPEGLDGVIARTPVRRGGQSEDIAAACSFLCREEASYVTGQIIGVNGGRNTTSAVF</sequence>
<dbReference type="Gene3D" id="3.40.50.720">
    <property type="entry name" value="NAD(P)-binding Rossmann-like Domain"/>
    <property type="match status" value="1"/>
</dbReference>
<reference evidence="5" key="1">
    <citation type="submission" date="2016-10" db="EMBL/GenBank/DDBJ databases">
        <title>Frankia sp. NRRL B-16386 Genome sequencing.</title>
        <authorList>
            <person name="Ghodhbane-Gtari F."/>
            <person name="Swanson E."/>
            <person name="Gueddou A."/>
            <person name="Hezbri K."/>
            <person name="Ktari K."/>
            <person name="Nouioui I."/>
            <person name="Morris K."/>
            <person name="Simpson S."/>
            <person name="Abebe-Akele F."/>
            <person name="Thomas K."/>
            <person name="Gtari M."/>
            <person name="Tisa L.S."/>
        </authorList>
    </citation>
    <scope>NUCLEOTIDE SEQUENCE [LARGE SCALE GENOMIC DNA]</scope>
    <source>
        <strain evidence="5">NRRL B-16386</strain>
    </source>
</reference>
<gene>
    <name evidence="4" type="ORF">BL253_29820</name>
</gene>
<proteinExistence type="inferred from homology"/>
<evidence type="ECO:0000259" key="3">
    <source>
        <dbReference type="SMART" id="SM00822"/>
    </source>
</evidence>
<dbReference type="Proteomes" id="UP000188929">
    <property type="component" value="Unassembled WGS sequence"/>
</dbReference>
<evidence type="ECO:0000256" key="1">
    <source>
        <dbReference type="ARBA" id="ARBA00006484"/>
    </source>
</evidence>
<dbReference type="PRINTS" id="PR00080">
    <property type="entry name" value="SDRFAMILY"/>
</dbReference>
<evidence type="ECO:0000256" key="2">
    <source>
        <dbReference type="ARBA" id="ARBA00023002"/>
    </source>
</evidence>
<dbReference type="RefSeq" id="WP_076820721.1">
    <property type="nucleotide sequence ID" value="NZ_MOMC01000069.1"/>
</dbReference>
<accession>A0A1V2I2V1</accession>
<keyword evidence="5" id="KW-1185">Reference proteome</keyword>
<dbReference type="PANTHER" id="PTHR42879:SF2">
    <property type="entry name" value="3-OXOACYL-[ACYL-CARRIER-PROTEIN] REDUCTASE FABG"/>
    <property type="match status" value="1"/>
</dbReference>
<dbReference type="InterPro" id="IPR057326">
    <property type="entry name" value="KR_dom"/>
</dbReference>
<dbReference type="AlphaFoldDB" id="A0A1V2I2V1"/>
<dbReference type="InterPro" id="IPR020904">
    <property type="entry name" value="Sc_DH/Rdtase_CS"/>
</dbReference>
<comment type="similarity">
    <text evidence="1">Belongs to the short-chain dehydrogenases/reductases (SDR) family.</text>
</comment>